<keyword evidence="2" id="KW-0255">Endonuclease</keyword>
<comment type="caution">
    <text evidence="2">The sequence shown here is derived from an EMBL/GenBank/DDBJ whole genome shotgun (WGS) entry which is preliminary data.</text>
</comment>
<protein>
    <submittedName>
        <fullName evidence="2">Endonuclease</fullName>
    </submittedName>
</protein>
<comment type="similarity">
    <text evidence="1">Belongs to the UPF0102 family.</text>
</comment>
<keyword evidence="3" id="KW-1185">Reference proteome</keyword>
<gene>
    <name evidence="2" type="ORF">J2S04_002762</name>
</gene>
<dbReference type="EMBL" id="JAURUO010000022">
    <property type="protein sequence ID" value="MDP9729788.1"/>
    <property type="molecule type" value="Genomic_DNA"/>
</dbReference>
<dbReference type="PANTHER" id="PTHR34039:SF1">
    <property type="entry name" value="UPF0102 PROTEIN YRAN"/>
    <property type="match status" value="1"/>
</dbReference>
<dbReference type="GO" id="GO:0004519">
    <property type="term" value="F:endonuclease activity"/>
    <property type="evidence" value="ECO:0007669"/>
    <property type="project" value="UniProtKB-KW"/>
</dbReference>
<dbReference type="InterPro" id="IPR011856">
    <property type="entry name" value="tRNA_endonuc-like_dom_sf"/>
</dbReference>
<dbReference type="Gene3D" id="3.40.1350.10">
    <property type="match status" value="1"/>
</dbReference>
<organism evidence="2 3">
    <name type="scientific">Alicyclobacillus tolerans</name>
    <dbReference type="NCBI Taxonomy" id="90970"/>
    <lineage>
        <taxon>Bacteria</taxon>
        <taxon>Bacillati</taxon>
        <taxon>Bacillota</taxon>
        <taxon>Bacilli</taxon>
        <taxon>Bacillales</taxon>
        <taxon>Alicyclobacillaceae</taxon>
        <taxon>Alicyclobacillus</taxon>
    </lineage>
</organism>
<name>A0ABT9LZT3_9BACL</name>
<reference evidence="2 3" key="1">
    <citation type="submission" date="2023-07" db="EMBL/GenBank/DDBJ databases">
        <title>Genomic Encyclopedia of Type Strains, Phase IV (KMG-IV): sequencing the most valuable type-strain genomes for metagenomic binning, comparative biology and taxonomic classification.</title>
        <authorList>
            <person name="Goeker M."/>
        </authorList>
    </citation>
    <scope>NUCLEOTIDE SEQUENCE [LARGE SCALE GENOMIC DNA]</scope>
    <source>
        <strain evidence="2 3">DSM 25924</strain>
    </source>
</reference>
<dbReference type="InterPro" id="IPR003509">
    <property type="entry name" value="UPF0102_YraN-like"/>
</dbReference>
<proteinExistence type="inferred from homology"/>
<evidence type="ECO:0000313" key="2">
    <source>
        <dbReference type="EMBL" id="MDP9729788.1"/>
    </source>
</evidence>
<keyword evidence="2" id="KW-0540">Nuclease</keyword>
<dbReference type="SUPFAM" id="SSF52980">
    <property type="entry name" value="Restriction endonuclease-like"/>
    <property type="match status" value="1"/>
</dbReference>
<sequence>MAREYVKRTLGWHILSHNWRCSFGELDIIAQKSNKIIAIEVKTRSASLTMGYSNEAATTQKIKRMFKLLQYYLVHEQPMFNSIEFPEIQLDWIDIVMYREEVISFSHFTYEN</sequence>
<accession>A0ABT9LZT3</accession>
<dbReference type="Pfam" id="PF02021">
    <property type="entry name" value="UPF0102"/>
    <property type="match status" value="1"/>
</dbReference>
<evidence type="ECO:0000256" key="1">
    <source>
        <dbReference type="ARBA" id="ARBA00006738"/>
    </source>
</evidence>
<evidence type="ECO:0000313" key="3">
    <source>
        <dbReference type="Proteomes" id="UP001229209"/>
    </source>
</evidence>
<dbReference type="InterPro" id="IPR011335">
    <property type="entry name" value="Restrct_endonuc-II-like"/>
</dbReference>
<keyword evidence="2" id="KW-0378">Hydrolase</keyword>
<dbReference type="Proteomes" id="UP001229209">
    <property type="component" value="Unassembled WGS sequence"/>
</dbReference>
<dbReference type="PANTHER" id="PTHR34039">
    <property type="entry name" value="UPF0102 PROTEIN YRAN"/>
    <property type="match status" value="1"/>
</dbReference>